<dbReference type="InterPro" id="IPR009057">
    <property type="entry name" value="Homeodomain-like_sf"/>
</dbReference>
<dbReference type="GO" id="GO:0046677">
    <property type="term" value="P:response to antibiotic"/>
    <property type="evidence" value="ECO:0007669"/>
    <property type="project" value="InterPro"/>
</dbReference>
<evidence type="ECO:0000256" key="4">
    <source>
        <dbReference type="ARBA" id="ARBA00023163"/>
    </source>
</evidence>
<dbReference type="PROSITE" id="PS50977">
    <property type="entry name" value="HTH_TETR_2"/>
    <property type="match status" value="1"/>
</dbReference>
<evidence type="ECO:0000313" key="8">
    <source>
        <dbReference type="Proteomes" id="UP000019150"/>
    </source>
</evidence>
<evidence type="ECO:0000313" key="7">
    <source>
        <dbReference type="EMBL" id="AHH16377.1"/>
    </source>
</evidence>
<feature type="domain" description="HTH tetR-type" evidence="6">
    <location>
        <begin position="14"/>
        <end position="74"/>
    </location>
</feature>
<sequence>MTARHTPKRTTRTTLNRDYIAAVALSVIDAAGLDGFSMRRLATALGVDPMAAYRHVTDQQDLFDAVAVRLFIEMDLDGLAWQDDWRNLMREYVERMRVTLRHHPHAVPVFATRPVRAPAAIETGDRMIDRLRAAGFTPAVALQLTRCLREYTIGHVMGWATAVTGRSRKPDPGAPDYTPLAAAADAGAGTDHFDIGLTAMLDGFARHLAHE</sequence>
<dbReference type="InterPro" id="IPR004111">
    <property type="entry name" value="Repressor_TetR_C"/>
</dbReference>
<keyword evidence="2" id="KW-0805">Transcription regulation</keyword>
<accession>W5TB23</accession>
<keyword evidence="1" id="KW-0678">Repressor</keyword>
<dbReference type="PRINTS" id="PR00400">
    <property type="entry name" value="TETREPRESSOR"/>
</dbReference>
<name>W5TB23_9NOCA</name>
<dbReference type="OrthoDB" id="329481at2"/>
<dbReference type="Proteomes" id="UP000019150">
    <property type="component" value="Chromosome"/>
</dbReference>
<protein>
    <submittedName>
        <fullName evidence="7">Putative transcriptional regulator, TetR family</fullName>
    </submittedName>
</protein>
<dbReference type="STRING" id="1415166.NONO_c15760"/>
<dbReference type="SUPFAM" id="SSF48498">
    <property type="entry name" value="Tetracyclin repressor-like, C-terminal domain"/>
    <property type="match status" value="1"/>
</dbReference>
<keyword evidence="8" id="KW-1185">Reference proteome</keyword>
<keyword evidence="3 5" id="KW-0238">DNA-binding</keyword>
<dbReference type="eggNOG" id="COG1309">
    <property type="taxonomic scope" value="Bacteria"/>
</dbReference>
<reference evidence="7 8" key="1">
    <citation type="journal article" date="2014" name="Appl. Environ. Microbiol.">
        <title>Insights into the Microbial Degradation of Rubber and Gutta-Percha by Analysis of the Complete Genome of Nocardia nova SH22a.</title>
        <authorList>
            <person name="Luo Q."/>
            <person name="Hiessl S."/>
            <person name="Poehlein A."/>
            <person name="Daniel R."/>
            <person name="Steinbuchel A."/>
        </authorList>
    </citation>
    <scope>NUCLEOTIDE SEQUENCE [LARGE SCALE GENOMIC DNA]</scope>
    <source>
        <strain evidence="7">SH22a</strain>
    </source>
</reference>
<proteinExistence type="predicted"/>
<dbReference type="Pfam" id="PF02909">
    <property type="entry name" value="TetR_C_1"/>
    <property type="match status" value="1"/>
</dbReference>
<evidence type="ECO:0000256" key="1">
    <source>
        <dbReference type="ARBA" id="ARBA00022491"/>
    </source>
</evidence>
<dbReference type="InterPro" id="IPR050109">
    <property type="entry name" value="HTH-type_TetR-like_transc_reg"/>
</dbReference>
<dbReference type="GO" id="GO:0045892">
    <property type="term" value="P:negative regulation of DNA-templated transcription"/>
    <property type="evidence" value="ECO:0007669"/>
    <property type="project" value="InterPro"/>
</dbReference>
<dbReference type="SUPFAM" id="SSF46689">
    <property type="entry name" value="Homeodomain-like"/>
    <property type="match status" value="1"/>
</dbReference>
<dbReference type="RefSeq" id="WP_025347887.1">
    <property type="nucleotide sequence ID" value="NZ_CP006850.1"/>
</dbReference>
<evidence type="ECO:0000256" key="2">
    <source>
        <dbReference type="ARBA" id="ARBA00023015"/>
    </source>
</evidence>
<keyword evidence="4" id="KW-0804">Transcription</keyword>
<dbReference type="EMBL" id="CP006850">
    <property type="protein sequence ID" value="AHH16377.1"/>
    <property type="molecule type" value="Genomic_DNA"/>
</dbReference>
<evidence type="ECO:0000256" key="5">
    <source>
        <dbReference type="PROSITE-ProRule" id="PRU00335"/>
    </source>
</evidence>
<dbReference type="GO" id="GO:0003700">
    <property type="term" value="F:DNA-binding transcription factor activity"/>
    <property type="evidence" value="ECO:0007669"/>
    <property type="project" value="TreeGrafter"/>
</dbReference>
<dbReference type="GO" id="GO:0000976">
    <property type="term" value="F:transcription cis-regulatory region binding"/>
    <property type="evidence" value="ECO:0007669"/>
    <property type="project" value="TreeGrafter"/>
</dbReference>
<dbReference type="HOGENOM" id="CLU_069543_3_0_11"/>
<dbReference type="KEGG" id="nno:NONO_c15760"/>
<dbReference type="PANTHER" id="PTHR30055">
    <property type="entry name" value="HTH-TYPE TRANSCRIPTIONAL REGULATOR RUTR"/>
    <property type="match status" value="1"/>
</dbReference>
<dbReference type="PATRIC" id="fig|1415166.3.peg.1603"/>
<organism evidence="7 8">
    <name type="scientific">Nocardia nova SH22a</name>
    <dbReference type="NCBI Taxonomy" id="1415166"/>
    <lineage>
        <taxon>Bacteria</taxon>
        <taxon>Bacillati</taxon>
        <taxon>Actinomycetota</taxon>
        <taxon>Actinomycetes</taxon>
        <taxon>Mycobacteriales</taxon>
        <taxon>Nocardiaceae</taxon>
        <taxon>Nocardia</taxon>
    </lineage>
</organism>
<dbReference type="InterPro" id="IPR003012">
    <property type="entry name" value="Tet_transcr_reg_TetR"/>
</dbReference>
<dbReference type="PANTHER" id="PTHR30055:SF151">
    <property type="entry name" value="TRANSCRIPTIONAL REGULATORY PROTEIN"/>
    <property type="match status" value="1"/>
</dbReference>
<dbReference type="Gene3D" id="1.10.357.10">
    <property type="entry name" value="Tetracycline Repressor, domain 2"/>
    <property type="match status" value="1"/>
</dbReference>
<gene>
    <name evidence="7" type="ORF">NONO_c15760</name>
</gene>
<evidence type="ECO:0000259" key="6">
    <source>
        <dbReference type="PROSITE" id="PS50977"/>
    </source>
</evidence>
<dbReference type="InterPro" id="IPR036271">
    <property type="entry name" value="Tet_transcr_reg_TetR-rel_C_sf"/>
</dbReference>
<evidence type="ECO:0000256" key="3">
    <source>
        <dbReference type="ARBA" id="ARBA00023125"/>
    </source>
</evidence>
<feature type="DNA-binding region" description="H-T-H motif" evidence="5">
    <location>
        <begin position="37"/>
        <end position="56"/>
    </location>
</feature>
<dbReference type="InterPro" id="IPR001647">
    <property type="entry name" value="HTH_TetR"/>
</dbReference>
<dbReference type="AlphaFoldDB" id="W5TB23"/>